<name>A0A6M3IVX4_9ZZZZ</name>
<dbReference type="AlphaFoldDB" id="A0A6M3IVX4"/>
<organism evidence="1">
    <name type="scientific">viral metagenome</name>
    <dbReference type="NCBI Taxonomy" id="1070528"/>
    <lineage>
        <taxon>unclassified sequences</taxon>
        <taxon>metagenomes</taxon>
        <taxon>organismal metagenomes</taxon>
    </lineage>
</organism>
<gene>
    <name evidence="2" type="ORF">MM415A00818_0007</name>
    <name evidence="1" type="ORF">MM415B00985_0029</name>
</gene>
<reference evidence="1" key="1">
    <citation type="submission" date="2020-03" db="EMBL/GenBank/DDBJ databases">
        <title>The deep terrestrial virosphere.</title>
        <authorList>
            <person name="Holmfeldt K."/>
            <person name="Nilsson E."/>
            <person name="Simone D."/>
            <person name="Lopez-Fernandez M."/>
            <person name="Wu X."/>
            <person name="de Brujin I."/>
            <person name="Lundin D."/>
            <person name="Andersson A."/>
            <person name="Bertilsson S."/>
            <person name="Dopson M."/>
        </authorList>
    </citation>
    <scope>NUCLEOTIDE SEQUENCE</scope>
    <source>
        <strain evidence="2">MM415A00818</strain>
        <strain evidence="1">MM415B00985</strain>
    </source>
</reference>
<accession>A0A6M3IVX4</accession>
<proteinExistence type="predicted"/>
<dbReference type="EMBL" id="MT141433">
    <property type="protein sequence ID" value="QJA61195.1"/>
    <property type="molecule type" value="Genomic_DNA"/>
</dbReference>
<dbReference type="EMBL" id="MT142399">
    <property type="protein sequence ID" value="QJA79918.1"/>
    <property type="molecule type" value="Genomic_DNA"/>
</dbReference>
<protein>
    <submittedName>
        <fullName evidence="1">Uncharacterized protein</fullName>
    </submittedName>
</protein>
<evidence type="ECO:0000313" key="2">
    <source>
        <dbReference type="EMBL" id="QJA79918.1"/>
    </source>
</evidence>
<sequence length="48" mass="5449">MSIRAVISDDEGFQYVIRVYDGSSLIDVQEVDEIDITLTGKRRKEGCK</sequence>
<evidence type="ECO:0000313" key="1">
    <source>
        <dbReference type="EMBL" id="QJA61195.1"/>
    </source>
</evidence>